<reference evidence="2 3" key="1">
    <citation type="submission" date="2019-07" db="EMBL/GenBank/DDBJ databases">
        <title>Description of 53C-WASEF.</title>
        <authorList>
            <person name="Pitt A."/>
            <person name="Hahn M.W."/>
        </authorList>
    </citation>
    <scope>NUCLEOTIDE SEQUENCE [LARGE SCALE GENOMIC DNA]</scope>
    <source>
        <strain evidence="2 3">53C-WASEF</strain>
    </source>
</reference>
<dbReference type="Proteomes" id="UP000315648">
    <property type="component" value="Unassembled WGS sequence"/>
</dbReference>
<comment type="caution">
    <text evidence="2">The sequence shown here is derived from an EMBL/GenBank/DDBJ whole genome shotgun (WGS) entry which is preliminary data.</text>
</comment>
<dbReference type="RefSeq" id="WP_144230365.1">
    <property type="nucleotide sequence ID" value="NZ_CBCRVV010000029.1"/>
</dbReference>
<sequence length="130" mass="14500">MKIGMGVDVPPTLRPIAGLLDILAELAVEQAQRSAQRRKDAKRPRKGATLRPGADTPLWNAVVAQIRPHLRTRGTKTNLARLLEVPRQRVQDYFVSGTQMPDAERMIHLLLWLAARETPEAVTLSPKPLN</sequence>
<keyword evidence="3" id="KW-1185">Reference proteome</keyword>
<accession>A0A556QIZ6</accession>
<protein>
    <submittedName>
        <fullName evidence="2">Uncharacterized protein</fullName>
    </submittedName>
</protein>
<dbReference type="OrthoDB" id="200294at2"/>
<feature type="region of interest" description="Disordered" evidence="1">
    <location>
        <begin position="33"/>
        <end position="54"/>
    </location>
</feature>
<dbReference type="EMBL" id="VMBG01000002">
    <property type="protein sequence ID" value="TSJ76608.1"/>
    <property type="molecule type" value="Genomic_DNA"/>
</dbReference>
<evidence type="ECO:0000313" key="2">
    <source>
        <dbReference type="EMBL" id="TSJ76608.1"/>
    </source>
</evidence>
<feature type="compositionally biased region" description="Basic residues" evidence="1">
    <location>
        <begin position="35"/>
        <end position="48"/>
    </location>
</feature>
<name>A0A556QIZ6_9BACT</name>
<evidence type="ECO:0000313" key="3">
    <source>
        <dbReference type="Proteomes" id="UP000315648"/>
    </source>
</evidence>
<gene>
    <name evidence="2" type="ORF">FPL22_10785</name>
</gene>
<proteinExistence type="predicted"/>
<dbReference type="AlphaFoldDB" id="A0A556QIZ6"/>
<organism evidence="2 3">
    <name type="scientific">Rariglobus hedericola</name>
    <dbReference type="NCBI Taxonomy" id="2597822"/>
    <lineage>
        <taxon>Bacteria</taxon>
        <taxon>Pseudomonadati</taxon>
        <taxon>Verrucomicrobiota</taxon>
        <taxon>Opitutia</taxon>
        <taxon>Opitutales</taxon>
        <taxon>Opitutaceae</taxon>
        <taxon>Rariglobus</taxon>
    </lineage>
</organism>
<evidence type="ECO:0000256" key="1">
    <source>
        <dbReference type="SAM" id="MobiDB-lite"/>
    </source>
</evidence>